<dbReference type="Pfam" id="PF08450">
    <property type="entry name" value="SGL"/>
    <property type="match status" value="1"/>
</dbReference>
<evidence type="ECO:0000313" key="3">
    <source>
        <dbReference type="Proteomes" id="UP000559256"/>
    </source>
</evidence>
<sequence length="512" mass="54750">MLAGRRYLHVTIGSSFTSVGHLTEPCSCLSFLGFIVRAPSAILGSDHLHDNRRTKSLSLDHDDDLTSKLRYTIFRQCCITGPGIRGSEMSADGAIPTSSSSSLAAMSNLKTIAGAAAIACAALAYANHAPVQLPPQAVFIDPRSFAVMGPNATFREDALDNNTFFNPTATTPPFFQVFDEAFLQILGPNATIRQVAVNDTFAFAHEAPIYNEATDELFFASNDGGALGMSDLNHNNLYGKISMKDVDAAFAANESNINVPVTELDLPDTIQMTNGGTGPYNNSLLLINSGRGPLPPSIALVNPLPPNNVTVLLDNYYGRQFNSLNDIKVHPTNGKIFFTDTIYGFLNEFRPAPLMPNQVYRFDPDTRAVKVVADGFDKCNGIAFSSDGKTAYVSDTGVVNGVFGNNQTEPATIYVFDVDPVSHVFKNRRILAFVDAGIPDGIQIDTQGNVYTGTADGTQVFNPDGVLLGKFFLGTTSANMVFAGPGRLAILAETKIFVAEIAASGFSLGGPQ</sequence>
<dbReference type="PANTHER" id="PTHR47064:SF2">
    <property type="entry name" value="SMP-30_GLUCONOLACTONASE_LRE-LIKE REGION DOMAIN-CONTAINING PROTEIN-RELATED"/>
    <property type="match status" value="1"/>
</dbReference>
<dbReference type="InterPro" id="IPR013658">
    <property type="entry name" value="SGL"/>
</dbReference>
<dbReference type="InterPro" id="IPR011042">
    <property type="entry name" value="6-blade_b-propeller_TolB-like"/>
</dbReference>
<proteinExistence type="predicted"/>
<evidence type="ECO:0000259" key="1">
    <source>
        <dbReference type="Pfam" id="PF08450"/>
    </source>
</evidence>
<protein>
    <recommendedName>
        <fullName evidence="1">SMP-30/Gluconolactonase/LRE-like region domain-containing protein</fullName>
    </recommendedName>
</protein>
<accession>A0A8H5GJD9</accession>
<feature type="domain" description="SMP-30/Gluconolactonase/LRE-like region" evidence="1">
    <location>
        <begin position="300"/>
        <end position="487"/>
    </location>
</feature>
<dbReference type="AlphaFoldDB" id="A0A8H5GJD9"/>
<dbReference type="Gene3D" id="2.120.10.30">
    <property type="entry name" value="TolB, C-terminal domain"/>
    <property type="match status" value="1"/>
</dbReference>
<dbReference type="Proteomes" id="UP000559256">
    <property type="component" value="Unassembled WGS sequence"/>
</dbReference>
<dbReference type="SUPFAM" id="SSF63829">
    <property type="entry name" value="Calcium-dependent phosphotriesterase"/>
    <property type="match status" value="1"/>
</dbReference>
<keyword evidence="3" id="KW-1185">Reference proteome</keyword>
<evidence type="ECO:0000313" key="2">
    <source>
        <dbReference type="EMBL" id="KAF5366163.1"/>
    </source>
</evidence>
<dbReference type="OrthoDB" id="423498at2759"/>
<gene>
    <name evidence="2" type="ORF">D9758_005699</name>
</gene>
<dbReference type="InterPro" id="IPR052988">
    <property type="entry name" value="Oryzine_lactonohydrolase"/>
</dbReference>
<dbReference type="PANTHER" id="PTHR47064">
    <property type="entry name" value="PUTATIVE (AFU_ORTHOLOGUE AFUA_1G08990)-RELATED"/>
    <property type="match status" value="1"/>
</dbReference>
<organism evidence="2 3">
    <name type="scientific">Tetrapyrgos nigripes</name>
    <dbReference type="NCBI Taxonomy" id="182062"/>
    <lineage>
        <taxon>Eukaryota</taxon>
        <taxon>Fungi</taxon>
        <taxon>Dikarya</taxon>
        <taxon>Basidiomycota</taxon>
        <taxon>Agaricomycotina</taxon>
        <taxon>Agaricomycetes</taxon>
        <taxon>Agaricomycetidae</taxon>
        <taxon>Agaricales</taxon>
        <taxon>Marasmiineae</taxon>
        <taxon>Marasmiaceae</taxon>
        <taxon>Tetrapyrgos</taxon>
    </lineage>
</organism>
<dbReference type="EMBL" id="JAACJM010000024">
    <property type="protein sequence ID" value="KAF5366163.1"/>
    <property type="molecule type" value="Genomic_DNA"/>
</dbReference>
<name>A0A8H5GJD9_9AGAR</name>
<comment type="caution">
    <text evidence="2">The sequence shown here is derived from an EMBL/GenBank/DDBJ whole genome shotgun (WGS) entry which is preliminary data.</text>
</comment>
<reference evidence="2 3" key="1">
    <citation type="journal article" date="2020" name="ISME J.">
        <title>Uncovering the hidden diversity of litter-decomposition mechanisms in mushroom-forming fungi.</title>
        <authorList>
            <person name="Floudas D."/>
            <person name="Bentzer J."/>
            <person name="Ahren D."/>
            <person name="Johansson T."/>
            <person name="Persson P."/>
            <person name="Tunlid A."/>
        </authorList>
    </citation>
    <scope>NUCLEOTIDE SEQUENCE [LARGE SCALE GENOMIC DNA]</scope>
    <source>
        <strain evidence="2 3">CBS 291.85</strain>
    </source>
</reference>